<feature type="transmembrane region" description="Helical" evidence="8">
    <location>
        <begin position="285"/>
        <end position="307"/>
    </location>
</feature>
<dbReference type="CDD" id="cd06550">
    <property type="entry name" value="TM_ABC_iron-siderophores_like"/>
    <property type="match status" value="1"/>
</dbReference>
<dbReference type="RefSeq" id="WP_155315846.1">
    <property type="nucleotide sequence ID" value="NZ_AP021874.1"/>
</dbReference>
<accession>A0A5K7YML9</accession>
<keyword evidence="4" id="KW-1003">Cell membrane</keyword>
<feature type="transmembrane region" description="Helical" evidence="8">
    <location>
        <begin position="261"/>
        <end position="278"/>
    </location>
</feature>
<comment type="similarity">
    <text evidence="2">Belongs to the binding-protein-dependent transport system permease family. FecCD subfamily.</text>
</comment>
<feature type="transmembrane region" description="Helical" evidence="8">
    <location>
        <begin position="313"/>
        <end position="331"/>
    </location>
</feature>
<dbReference type="AlphaFoldDB" id="A0A5K7YML9"/>
<evidence type="ECO:0000256" key="8">
    <source>
        <dbReference type="SAM" id="Phobius"/>
    </source>
</evidence>
<dbReference type="SUPFAM" id="SSF81345">
    <property type="entry name" value="ABC transporter involved in vitamin B12 uptake, BtuC"/>
    <property type="match status" value="1"/>
</dbReference>
<keyword evidence="5 8" id="KW-0812">Transmembrane</keyword>
<feature type="transmembrane region" description="Helical" evidence="8">
    <location>
        <begin position="154"/>
        <end position="176"/>
    </location>
</feature>
<dbReference type="Proteomes" id="UP000427906">
    <property type="component" value="Chromosome"/>
</dbReference>
<evidence type="ECO:0000313" key="10">
    <source>
        <dbReference type="Proteomes" id="UP000427906"/>
    </source>
</evidence>
<protein>
    <submittedName>
        <fullName evidence="9">ABC transporter permease</fullName>
    </submittedName>
</protein>
<keyword evidence="3" id="KW-0813">Transport</keyword>
<feature type="transmembrane region" description="Helical" evidence="8">
    <location>
        <begin position="236"/>
        <end position="255"/>
    </location>
</feature>
<evidence type="ECO:0000256" key="4">
    <source>
        <dbReference type="ARBA" id="ARBA00022475"/>
    </source>
</evidence>
<dbReference type="EMBL" id="AP021874">
    <property type="protein sequence ID" value="BBO67604.1"/>
    <property type="molecule type" value="Genomic_DNA"/>
</dbReference>
<feature type="transmembrane region" description="Helical" evidence="8">
    <location>
        <begin position="124"/>
        <end position="142"/>
    </location>
</feature>
<dbReference type="GO" id="GO:0022857">
    <property type="term" value="F:transmembrane transporter activity"/>
    <property type="evidence" value="ECO:0007669"/>
    <property type="project" value="InterPro"/>
</dbReference>
<evidence type="ECO:0000256" key="5">
    <source>
        <dbReference type="ARBA" id="ARBA00022692"/>
    </source>
</evidence>
<feature type="transmembrane region" description="Helical" evidence="8">
    <location>
        <begin position="97"/>
        <end position="118"/>
    </location>
</feature>
<gene>
    <name evidence="9" type="ORF">DSCA_15340</name>
</gene>
<dbReference type="InterPro" id="IPR037294">
    <property type="entry name" value="ABC_BtuC-like"/>
</dbReference>
<keyword evidence="10" id="KW-1185">Reference proteome</keyword>
<evidence type="ECO:0000256" key="3">
    <source>
        <dbReference type="ARBA" id="ARBA00022448"/>
    </source>
</evidence>
<keyword evidence="7 8" id="KW-0472">Membrane</keyword>
<evidence type="ECO:0000313" key="9">
    <source>
        <dbReference type="EMBL" id="BBO67604.1"/>
    </source>
</evidence>
<evidence type="ECO:0000256" key="2">
    <source>
        <dbReference type="ARBA" id="ARBA00007935"/>
    </source>
</evidence>
<evidence type="ECO:0000256" key="1">
    <source>
        <dbReference type="ARBA" id="ARBA00004651"/>
    </source>
</evidence>
<name>A0A5K7YML9_9BACT</name>
<proteinExistence type="inferred from homology"/>
<evidence type="ECO:0000256" key="7">
    <source>
        <dbReference type="ARBA" id="ARBA00023136"/>
    </source>
</evidence>
<dbReference type="GO" id="GO:0005886">
    <property type="term" value="C:plasma membrane"/>
    <property type="evidence" value="ECO:0007669"/>
    <property type="project" value="UniProtKB-SubCell"/>
</dbReference>
<reference evidence="9 10" key="1">
    <citation type="submission" date="2019-11" db="EMBL/GenBank/DDBJ databases">
        <title>Comparative genomics of hydrocarbon-degrading Desulfosarcina strains.</title>
        <authorList>
            <person name="Watanabe M."/>
            <person name="Kojima H."/>
            <person name="Fukui M."/>
        </authorList>
    </citation>
    <scope>NUCLEOTIDE SEQUENCE [LARGE SCALE GENOMIC DNA]</scope>
    <source>
        <strain evidence="9 10">PL12</strain>
    </source>
</reference>
<feature type="transmembrane region" description="Helical" evidence="8">
    <location>
        <begin position="196"/>
        <end position="216"/>
    </location>
</feature>
<dbReference type="PANTHER" id="PTHR30472">
    <property type="entry name" value="FERRIC ENTEROBACTIN TRANSPORT SYSTEM PERMEASE PROTEIN"/>
    <property type="match status" value="1"/>
</dbReference>
<dbReference type="PANTHER" id="PTHR30472:SF25">
    <property type="entry name" value="ABC TRANSPORTER PERMEASE PROTEIN MJ0876-RELATED"/>
    <property type="match status" value="1"/>
</dbReference>
<feature type="transmembrane region" description="Helical" evidence="8">
    <location>
        <begin position="69"/>
        <end position="90"/>
    </location>
</feature>
<evidence type="ECO:0000256" key="6">
    <source>
        <dbReference type="ARBA" id="ARBA00022989"/>
    </source>
</evidence>
<dbReference type="OrthoDB" id="9782305at2"/>
<sequence length="336" mass="35329">MMPTALSLPARMTLVALALSLLLTAVMVLGLAMGSSESNFHAVWSTLFRDGTGDTMQAAIIWRIRLPRVLLAALVGAALSLGGLVFQALLKNPLAEPYILGISGGAAIGAIVGIILGLSRIPGVSTTAFLGSLATLMLIIAISSGRAVLVKDALLLSGVMVNAFCTAVIMFLLSMTQDARLHNIIFWLMGDLSASQIHHVGWLAAILLPCFMVIFIQSNRMNLLLLGSDMAASMGVHVRLVTLLLLVVTSLMISVTVSQCGLIGFVGLVIPHLLRLAVGPDHRVLVPACILGGGAYMVVCDLLARILPAQGEMPGGVITAMIGAPLFIILLRRSRQ</sequence>
<dbReference type="KEGG" id="dalk:DSCA_15340"/>
<dbReference type="FunFam" id="1.10.3470.10:FF:000001">
    <property type="entry name" value="Vitamin B12 ABC transporter permease BtuC"/>
    <property type="match status" value="1"/>
</dbReference>
<keyword evidence="6 8" id="KW-1133">Transmembrane helix</keyword>
<organism evidence="9 10">
    <name type="scientific">Desulfosarcina alkanivorans</name>
    <dbReference type="NCBI Taxonomy" id="571177"/>
    <lineage>
        <taxon>Bacteria</taxon>
        <taxon>Pseudomonadati</taxon>
        <taxon>Thermodesulfobacteriota</taxon>
        <taxon>Desulfobacteria</taxon>
        <taxon>Desulfobacterales</taxon>
        <taxon>Desulfosarcinaceae</taxon>
        <taxon>Desulfosarcina</taxon>
    </lineage>
</organism>
<dbReference type="Pfam" id="PF01032">
    <property type="entry name" value="FecCD"/>
    <property type="match status" value="1"/>
</dbReference>
<dbReference type="InterPro" id="IPR000522">
    <property type="entry name" value="ABC_transptr_permease_BtuC"/>
</dbReference>
<comment type="subcellular location">
    <subcellularLocation>
        <location evidence="1">Cell membrane</location>
        <topology evidence="1">Multi-pass membrane protein</topology>
    </subcellularLocation>
</comment>
<dbReference type="Gene3D" id="1.10.3470.10">
    <property type="entry name" value="ABC transporter involved in vitamin B12 uptake, BtuC"/>
    <property type="match status" value="1"/>
</dbReference>